<gene>
    <name evidence="2" type="ORF">TSPGSL018_17082</name>
</gene>
<evidence type="ECO:0000313" key="2">
    <source>
        <dbReference type="EMBL" id="JAC64992.1"/>
    </source>
</evidence>
<evidence type="ECO:0000256" key="1">
    <source>
        <dbReference type="SAM" id="MobiDB-lite"/>
    </source>
</evidence>
<accession>A0A061QWD9</accession>
<sequence length="99" mass="10802">HKETRKFSKPYGGPARASASSLSPSSRLRMLHGRELHRTWKPGPSPAQVQVSLPSLPLAVQRLESASSRVGSAWEERAEASPWEAPLRVPGRLARAAAR</sequence>
<feature type="compositionally biased region" description="Low complexity" evidence="1">
    <location>
        <begin position="14"/>
        <end position="25"/>
    </location>
</feature>
<reference evidence="2" key="1">
    <citation type="submission" date="2014-05" db="EMBL/GenBank/DDBJ databases">
        <title>The transcriptome of the halophilic microalga Tetraselmis sp. GSL018 isolated from the Great Salt Lake, Utah.</title>
        <authorList>
            <person name="Jinkerson R.E."/>
            <person name="D'Adamo S."/>
            <person name="Posewitz M.C."/>
        </authorList>
    </citation>
    <scope>NUCLEOTIDE SEQUENCE</scope>
    <source>
        <strain evidence="2">GSL018</strain>
    </source>
</reference>
<name>A0A061QWD9_9CHLO</name>
<dbReference type="AlphaFoldDB" id="A0A061QWD9"/>
<dbReference type="EMBL" id="GBEZ01021790">
    <property type="protein sequence ID" value="JAC64992.1"/>
    <property type="molecule type" value="Transcribed_RNA"/>
</dbReference>
<feature type="non-terminal residue" evidence="2">
    <location>
        <position position="1"/>
    </location>
</feature>
<organism evidence="2">
    <name type="scientific">Tetraselmis sp. GSL018</name>
    <dbReference type="NCBI Taxonomy" id="582737"/>
    <lineage>
        <taxon>Eukaryota</taxon>
        <taxon>Viridiplantae</taxon>
        <taxon>Chlorophyta</taxon>
        <taxon>core chlorophytes</taxon>
        <taxon>Chlorodendrophyceae</taxon>
        <taxon>Chlorodendrales</taxon>
        <taxon>Chlorodendraceae</taxon>
        <taxon>Tetraselmis</taxon>
    </lineage>
</organism>
<protein>
    <submittedName>
        <fullName evidence="2">Uncharacterized protein</fullName>
    </submittedName>
</protein>
<feature type="non-terminal residue" evidence="2">
    <location>
        <position position="99"/>
    </location>
</feature>
<proteinExistence type="predicted"/>
<feature type="region of interest" description="Disordered" evidence="1">
    <location>
        <begin position="1"/>
        <end position="25"/>
    </location>
</feature>